<dbReference type="Proteomes" id="UP000000851">
    <property type="component" value="Chromosome"/>
</dbReference>
<protein>
    <recommendedName>
        <fullName evidence="4">Haem-binding uptake Tiki superfamily ChaN domain-containing protein</fullName>
    </recommendedName>
</protein>
<gene>
    <name evidence="2" type="ordered locus">Caci_6646</name>
</gene>
<dbReference type="STRING" id="479433.Caci_6646"/>
<dbReference type="KEGG" id="cai:Caci_6646"/>
<dbReference type="OrthoDB" id="345880at2"/>
<accession>C7PZZ9</accession>
<name>C7PZZ9_CATAD</name>
<dbReference type="EMBL" id="CP001700">
    <property type="protein sequence ID" value="ACU75492.1"/>
    <property type="molecule type" value="Genomic_DNA"/>
</dbReference>
<evidence type="ECO:0000313" key="3">
    <source>
        <dbReference type="Proteomes" id="UP000000851"/>
    </source>
</evidence>
<keyword evidence="1" id="KW-0732">Signal</keyword>
<feature type="signal peptide" evidence="1">
    <location>
        <begin position="1"/>
        <end position="40"/>
    </location>
</feature>
<dbReference type="RefSeq" id="WP_015795221.1">
    <property type="nucleotide sequence ID" value="NC_013131.1"/>
</dbReference>
<organism evidence="2 3">
    <name type="scientific">Catenulispora acidiphila (strain DSM 44928 / JCM 14897 / NBRC 102108 / NRRL B-24433 / ID139908)</name>
    <dbReference type="NCBI Taxonomy" id="479433"/>
    <lineage>
        <taxon>Bacteria</taxon>
        <taxon>Bacillati</taxon>
        <taxon>Actinomycetota</taxon>
        <taxon>Actinomycetes</taxon>
        <taxon>Catenulisporales</taxon>
        <taxon>Catenulisporaceae</taxon>
        <taxon>Catenulispora</taxon>
    </lineage>
</organism>
<dbReference type="eggNOG" id="ENOG5031CS1">
    <property type="taxonomic scope" value="Bacteria"/>
</dbReference>
<feature type="chain" id="PRO_5002982378" description="Haem-binding uptake Tiki superfamily ChaN domain-containing protein" evidence="1">
    <location>
        <begin position="41"/>
        <end position="389"/>
    </location>
</feature>
<proteinExistence type="predicted"/>
<sequence precursor="true">MTANNDPRRRPAMSRRALVSSAAAGIGALSVAGIVQNAQAAGSARPATPSATAGLTDTVLDAFGRHRLVALGEFHGLQEHYDALADLLADHRMAGVIDDLVVEWGNSLYQDTADCFVSGAVVENAELRPIWRNTTDSPLATGDEPIYEQLLRLVRAVNWRRPAGQRLRVLLGDSPIDWPTTTTPSQVTALRNQRDTFAAALVGREVLDKGHRALICYGAGHVTHSVKSGGGSGSTPGPSGVVALIEQQTGQSVFSIATLIPTDGDPGGMGAHLARYPRGIVIPTAGTWLGALDGGNLFPALAPGPSGQPVNIDCGVPLRALVDAGLYLGQVNELTMSRPDPAVYLDPVYWAELQRRDGLQGGLIDLSALRKEQSVVVTPQVLPPPLRCP</sequence>
<dbReference type="InParanoid" id="C7PZZ9"/>
<evidence type="ECO:0000313" key="2">
    <source>
        <dbReference type="EMBL" id="ACU75492.1"/>
    </source>
</evidence>
<dbReference type="PROSITE" id="PS51318">
    <property type="entry name" value="TAT"/>
    <property type="match status" value="1"/>
</dbReference>
<evidence type="ECO:0000256" key="1">
    <source>
        <dbReference type="SAM" id="SignalP"/>
    </source>
</evidence>
<dbReference type="InterPro" id="IPR006311">
    <property type="entry name" value="TAT_signal"/>
</dbReference>
<keyword evidence="3" id="KW-1185">Reference proteome</keyword>
<dbReference type="AlphaFoldDB" id="C7PZZ9"/>
<evidence type="ECO:0008006" key="4">
    <source>
        <dbReference type="Google" id="ProtNLM"/>
    </source>
</evidence>
<reference evidence="2 3" key="1">
    <citation type="journal article" date="2009" name="Stand. Genomic Sci.">
        <title>Complete genome sequence of Catenulispora acidiphila type strain (ID 139908).</title>
        <authorList>
            <person name="Copeland A."/>
            <person name="Lapidus A."/>
            <person name="Glavina Del Rio T."/>
            <person name="Nolan M."/>
            <person name="Lucas S."/>
            <person name="Chen F."/>
            <person name="Tice H."/>
            <person name="Cheng J.F."/>
            <person name="Bruce D."/>
            <person name="Goodwin L."/>
            <person name="Pitluck S."/>
            <person name="Mikhailova N."/>
            <person name="Pati A."/>
            <person name="Ivanova N."/>
            <person name="Mavromatis K."/>
            <person name="Chen A."/>
            <person name="Palaniappan K."/>
            <person name="Chain P."/>
            <person name="Land M."/>
            <person name="Hauser L."/>
            <person name="Chang Y.J."/>
            <person name="Jeffries C.D."/>
            <person name="Chertkov O."/>
            <person name="Brettin T."/>
            <person name="Detter J.C."/>
            <person name="Han C."/>
            <person name="Ali Z."/>
            <person name="Tindall B.J."/>
            <person name="Goker M."/>
            <person name="Bristow J."/>
            <person name="Eisen J.A."/>
            <person name="Markowitz V."/>
            <person name="Hugenholtz P."/>
            <person name="Kyrpides N.C."/>
            <person name="Klenk H.P."/>
        </authorList>
    </citation>
    <scope>NUCLEOTIDE SEQUENCE [LARGE SCALE GENOMIC DNA]</scope>
    <source>
        <strain evidence="3">DSM 44928 / JCM 14897 / NBRC 102108 / NRRL B-24433 / ID139908</strain>
    </source>
</reference>
<dbReference type="HOGENOM" id="CLU_863055_0_0_11"/>